<evidence type="ECO:0000259" key="5">
    <source>
        <dbReference type="PROSITE" id="PS50893"/>
    </source>
</evidence>
<evidence type="ECO:0000256" key="2">
    <source>
        <dbReference type="ARBA" id="ARBA00022448"/>
    </source>
</evidence>
<dbReference type="EMBL" id="BAAACI010000007">
    <property type="protein sequence ID" value="GAA0777163.1"/>
    <property type="molecule type" value="Genomic_DNA"/>
</dbReference>
<evidence type="ECO:0000256" key="3">
    <source>
        <dbReference type="ARBA" id="ARBA00022741"/>
    </source>
</evidence>
<accession>A0ABP3W4V2</accession>
<keyword evidence="4 6" id="KW-0067">ATP-binding</keyword>
<evidence type="ECO:0000313" key="6">
    <source>
        <dbReference type="EMBL" id="GAA0777163.1"/>
    </source>
</evidence>
<evidence type="ECO:0000256" key="4">
    <source>
        <dbReference type="ARBA" id="ARBA00022840"/>
    </source>
</evidence>
<dbReference type="PANTHER" id="PTHR43335:SF4">
    <property type="entry name" value="ABC TRANSPORTER, ATP-BINDING PROTEIN"/>
    <property type="match status" value="1"/>
</dbReference>
<reference evidence="7" key="1">
    <citation type="journal article" date="2019" name="Int. J. Syst. Evol. Microbiol.">
        <title>The Global Catalogue of Microorganisms (GCM) 10K type strain sequencing project: providing services to taxonomists for standard genome sequencing and annotation.</title>
        <authorList>
            <consortium name="The Broad Institute Genomics Platform"/>
            <consortium name="The Broad Institute Genome Sequencing Center for Infectious Disease"/>
            <person name="Wu L."/>
            <person name="Ma J."/>
        </authorList>
    </citation>
    <scope>NUCLEOTIDE SEQUENCE [LARGE SCALE GENOMIC DNA]</scope>
    <source>
        <strain evidence="7">JCM 1417</strain>
    </source>
</reference>
<dbReference type="Gene3D" id="3.40.50.300">
    <property type="entry name" value="P-loop containing nucleotide triphosphate hydrolases"/>
    <property type="match status" value="1"/>
</dbReference>
<sequence>MSNHLVEVNNINKTFGRKKVLDNVSFFIDNNEIVGFVGPNGAGKSTTMKCIASLIFPDQGSVTVSGYDVKRERELALSQMASLIESPGLYLDISGRENIKLFASLRNIKEERIKEIYDFTGLKEDLDRNVNGYSMGMKQRLALGIALLSKPKFLILDEPTNGLDPTGVIQLRNTLLELVKNEDISILFSSHQLGEVEKLADRLICINQGKIIETPMNILEKQKYLIKVDDMDKVIEVLNNELKELSFEKLGKDTLVFDLVEEELISKILKVILDYGINIIDITKEKQDIEVVYKEIYKS</sequence>
<organism evidence="6 7">
    <name type="scientific">Clostridium subterminale</name>
    <dbReference type="NCBI Taxonomy" id="1550"/>
    <lineage>
        <taxon>Bacteria</taxon>
        <taxon>Bacillati</taxon>
        <taxon>Bacillota</taxon>
        <taxon>Clostridia</taxon>
        <taxon>Eubacteriales</taxon>
        <taxon>Clostridiaceae</taxon>
        <taxon>Clostridium</taxon>
    </lineage>
</organism>
<name>A0ABP3W4V2_CLOSU</name>
<comment type="similarity">
    <text evidence="1">Belongs to the ABC transporter superfamily.</text>
</comment>
<proteinExistence type="inferred from homology"/>
<gene>
    <name evidence="6" type="ORF">GCM10008908_31820</name>
</gene>
<evidence type="ECO:0000256" key="1">
    <source>
        <dbReference type="ARBA" id="ARBA00005417"/>
    </source>
</evidence>
<dbReference type="InterPro" id="IPR003439">
    <property type="entry name" value="ABC_transporter-like_ATP-bd"/>
</dbReference>
<keyword evidence="7" id="KW-1185">Reference proteome</keyword>
<dbReference type="SMART" id="SM00382">
    <property type="entry name" value="AAA"/>
    <property type="match status" value="1"/>
</dbReference>
<comment type="caution">
    <text evidence="6">The sequence shown here is derived from an EMBL/GenBank/DDBJ whole genome shotgun (WGS) entry which is preliminary data.</text>
</comment>
<dbReference type="Pfam" id="PF00005">
    <property type="entry name" value="ABC_tran"/>
    <property type="match status" value="1"/>
</dbReference>
<dbReference type="InterPro" id="IPR003593">
    <property type="entry name" value="AAA+_ATPase"/>
</dbReference>
<evidence type="ECO:0000313" key="7">
    <source>
        <dbReference type="Proteomes" id="UP001501047"/>
    </source>
</evidence>
<dbReference type="GO" id="GO:0005524">
    <property type="term" value="F:ATP binding"/>
    <property type="evidence" value="ECO:0007669"/>
    <property type="project" value="UniProtKB-KW"/>
</dbReference>
<dbReference type="PROSITE" id="PS50893">
    <property type="entry name" value="ABC_TRANSPORTER_2"/>
    <property type="match status" value="1"/>
</dbReference>
<dbReference type="SUPFAM" id="SSF52540">
    <property type="entry name" value="P-loop containing nucleoside triphosphate hydrolases"/>
    <property type="match status" value="1"/>
</dbReference>
<keyword evidence="2" id="KW-0813">Transport</keyword>
<dbReference type="PANTHER" id="PTHR43335">
    <property type="entry name" value="ABC TRANSPORTER, ATP-BINDING PROTEIN"/>
    <property type="match status" value="1"/>
</dbReference>
<dbReference type="InterPro" id="IPR027417">
    <property type="entry name" value="P-loop_NTPase"/>
</dbReference>
<feature type="domain" description="ABC transporter" evidence="5">
    <location>
        <begin position="6"/>
        <end position="233"/>
    </location>
</feature>
<protein>
    <submittedName>
        <fullName evidence="6">ABC transporter ATP-binding protein</fullName>
    </submittedName>
</protein>
<dbReference type="RefSeq" id="WP_343827483.1">
    <property type="nucleotide sequence ID" value="NZ_BAAACI010000007.1"/>
</dbReference>
<dbReference type="Proteomes" id="UP001501047">
    <property type="component" value="Unassembled WGS sequence"/>
</dbReference>
<keyword evidence="3" id="KW-0547">Nucleotide-binding</keyword>